<protein>
    <recommendedName>
        <fullName evidence="3">TerD domain-containing protein</fullName>
    </recommendedName>
</protein>
<feature type="compositionally biased region" description="Acidic residues" evidence="2">
    <location>
        <begin position="293"/>
        <end position="308"/>
    </location>
</feature>
<reference evidence="4 5" key="1">
    <citation type="journal article" date="2015" name="Genome Biol. Evol.">
        <title>Comparative Genomics of a Bacterivorous Green Alga Reveals Evolutionary Causalities and Consequences of Phago-Mixotrophic Mode of Nutrition.</title>
        <authorList>
            <person name="Burns J.A."/>
            <person name="Paasch A."/>
            <person name="Narechania A."/>
            <person name="Kim E."/>
        </authorList>
    </citation>
    <scope>NUCLEOTIDE SEQUENCE [LARGE SCALE GENOMIC DNA]</scope>
    <source>
        <strain evidence="4 5">PLY_AMNH</strain>
    </source>
</reference>
<dbReference type="PANTHER" id="PTHR23084:SF263">
    <property type="entry name" value="MORN REPEAT-CONTAINING PROTEIN 1"/>
    <property type="match status" value="1"/>
</dbReference>
<dbReference type="Pfam" id="PF02493">
    <property type="entry name" value="MORN"/>
    <property type="match status" value="4"/>
</dbReference>
<keyword evidence="1" id="KW-0677">Repeat</keyword>
<feature type="domain" description="TerD" evidence="3">
    <location>
        <begin position="358"/>
        <end position="436"/>
    </location>
</feature>
<name>A0AAE0FRD2_9CHLO</name>
<dbReference type="AlphaFoldDB" id="A0AAE0FRD2"/>
<feature type="compositionally biased region" description="Basic residues" evidence="2">
    <location>
        <begin position="278"/>
        <end position="289"/>
    </location>
</feature>
<accession>A0AAE0FRD2</accession>
<dbReference type="SMART" id="SM00698">
    <property type="entry name" value="MORN"/>
    <property type="match status" value="3"/>
</dbReference>
<evidence type="ECO:0000313" key="5">
    <source>
        <dbReference type="Proteomes" id="UP001190700"/>
    </source>
</evidence>
<dbReference type="InterPro" id="IPR003325">
    <property type="entry name" value="TerD"/>
</dbReference>
<dbReference type="Gene3D" id="2.60.60.30">
    <property type="entry name" value="sav2460 like domains"/>
    <property type="match status" value="2"/>
</dbReference>
<keyword evidence="5" id="KW-1185">Reference proteome</keyword>
<feature type="compositionally biased region" description="Basic and acidic residues" evidence="2">
    <location>
        <begin position="235"/>
        <end position="245"/>
    </location>
</feature>
<organism evidence="4 5">
    <name type="scientific">Cymbomonas tetramitiformis</name>
    <dbReference type="NCBI Taxonomy" id="36881"/>
    <lineage>
        <taxon>Eukaryota</taxon>
        <taxon>Viridiplantae</taxon>
        <taxon>Chlorophyta</taxon>
        <taxon>Pyramimonadophyceae</taxon>
        <taxon>Pyramimonadales</taxon>
        <taxon>Pyramimonadaceae</taxon>
        <taxon>Cymbomonas</taxon>
    </lineage>
</organism>
<evidence type="ECO:0000259" key="3">
    <source>
        <dbReference type="Pfam" id="PF02342"/>
    </source>
</evidence>
<evidence type="ECO:0000256" key="2">
    <source>
        <dbReference type="SAM" id="MobiDB-lite"/>
    </source>
</evidence>
<dbReference type="Proteomes" id="UP001190700">
    <property type="component" value="Unassembled WGS sequence"/>
</dbReference>
<proteinExistence type="predicted"/>
<dbReference type="InterPro" id="IPR003409">
    <property type="entry name" value="MORN"/>
</dbReference>
<feature type="region of interest" description="Disordered" evidence="2">
    <location>
        <begin position="235"/>
        <end position="309"/>
    </location>
</feature>
<dbReference type="Pfam" id="PF02342">
    <property type="entry name" value="TerD"/>
    <property type="match status" value="1"/>
</dbReference>
<dbReference type="PANTHER" id="PTHR23084">
    <property type="entry name" value="PHOSPHATIDYLINOSITOL-4-PHOSPHATE 5-KINASE RELATED"/>
    <property type="match status" value="1"/>
</dbReference>
<dbReference type="SUPFAM" id="SSF82185">
    <property type="entry name" value="Histone H3 K4-specific methyltransferase SET7/9 N-terminal domain"/>
    <property type="match status" value="2"/>
</dbReference>
<gene>
    <name evidence="4" type="ORF">CYMTET_26788</name>
</gene>
<comment type="caution">
    <text evidence="4">The sequence shown here is derived from an EMBL/GenBank/DDBJ whole genome shotgun (WGS) entry which is preliminary data.</text>
</comment>
<dbReference type="EMBL" id="LGRX02014528">
    <property type="protein sequence ID" value="KAK3264474.1"/>
    <property type="molecule type" value="Genomic_DNA"/>
</dbReference>
<evidence type="ECO:0000313" key="4">
    <source>
        <dbReference type="EMBL" id="KAK3264474.1"/>
    </source>
</evidence>
<dbReference type="GO" id="GO:0016020">
    <property type="term" value="C:membrane"/>
    <property type="evidence" value="ECO:0007669"/>
    <property type="project" value="UniProtKB-ARBA"/>
</dbReference>
<sequence>MAAKVLQPGDDYVVTGEVGSQILFGADWKSKEGFEDTLELSVVTVEYEGGFKDCVWPGNVATDDLYTTESQVASLRHMNGDPSFPKDEKEQIAVNLTDLSNDAQAVIFIVGCTVQSDMSAPESVDIVLRNAKHDPKLSFAVPANCRQPGVRSIIAAVLYRTGEFPNWEGWQLRSLMQPYEKPSWCEIMVQAKQAVKFAVPGLTIADISEAESMCILRTSEDRTLADICKSRGLEYKAPEKPPKPEGEEEAEEEAEEEPVVGGLRTLRIDVGWVVPPKPPKKEKKKKKKKKDEDSDEEEEEEEEEEAPLEFEFNVGLFQEGGENVAMVGAGGSENGVTFKGDDKEVDEEAEAQKAIRFTITDQIEISLAEVPSEVKSMVLFAGNYNQLKWTQLSGLYARVIDADTGTQLALFSYDTRQPEEVFEQKTGIMMLKLYREFEDTNYHPWQMSRGNIELTPEQLETLKRQRNVVPMGDESDFETQEEWEKALKLEWRIRGLSLLTFGETSEEGQAAAGAVAVYDGKRNAEGKREDKHCRVFYPNGDCYIGEYRDSQRCGSGVYMFKYGSTFYGEFKDGHLLKGTMVNADKGIYVGDWLEDKMHGKGTYTYPDGERYEGDWEAGQKSGNGKYFYLDGSVLDGEWSLGQPHGVCNYNETTTYRATGVYDAGIPTGPWNFQTKKTGLKQMGSYKYEKPEQEDEEIPVPKPGHPNYLGLSWVGDGTATCGASLF</sequence>
<feature type="compositionally biased region" description="Acidic residues" evidence="2">
    <location>
        <begin position="246"/>
        <end position="258"/>
    </location>
</feature>
<evidence type="ECO:0000256" key="1">
    <source>
        <dbReference type="ARBA" id="ARBA00022737"/>
    </source>
</evidence>
<dbReference type="Gene3D" id="2.20.110.10">
    <property type="entry name" value="Histone H3 K4-specific methyltransferase SET7/9 N-terminal domain"/>
    <property type="match status" value="2"/>
</dbReference>